<dbReference type="Proteomes" id="UP000574133">
    <property type="component" value="Unassembled WGS sequence"/>
</dbReference>
<proteinExistence type="predicted"/>
<dbReference type="RefSeq" id="WP_185178702.1">
    <property type="nucleotide sequence ID" value="NZ_CBCSEP010000013.1"/>
</dbReference>
<reference evidence="1 2" key="1">
    <citation type="submission" date="2020-08" db="EMBL/GenBank/DDBJ databases">
        <title>Cohnella phylogeny.</title>
        <authorList>
            <person name="Dunlap C."/>
        </authorList>
    </citation>
    <scope>NUCLEOTIDE SEQUENCE [LARGE SCALE GENOMIC DNA]</scope>
    <source>
        <strain evidence="1 2">DSM 103658</strain>
    </source>
</reference>
<organism evidence="1 2">
    <name type="scientific">Cohnella lubricantis</name>
    <dbReference type="NCBI Taxonomy" id="2163172"/>
    <lineage>
        <taxon>Bacteria</taxon>
        <taxon>Bacillati</taxon>
        <taxon>Bacillota</taxon>
        <taxon>Bacilli</taxon>
        <taxon>Bacillales</taxon>
        <taxon>Paenibacillaceae</taxon>
        <taxon>Cohnella</taxon>
    </lineage>
</organism>
<evidence type="ECO:0000313" key="2">
    <source>
        <dbReference type="Proteomes" id="UP000574133"/>
    </source>
</evidence>
<evidence type="ECO:0000313" key="1">
    <source>
        <dbReference type="EMBL" id="MBB6677421.1"/>
    </source>
</evidence>
<protein>
    <submittedName>
        <fullName evidence="1">Uncharacterized protein</fullName>
    </submittedName>
</protein>
<gene>
    <name evidence="1" type="ORF">H4Q31_08805</name>
</gene>
<sequence length="79" mass="8501">MAAVKTMWRIEADPSQPEAEIANIIAAFLRVHPGKEIAILQTVKDDIEKAIARFEVQEANRGGGLAAGQDQVGKEDSKG</sequence>
<name>A0A841TG30_9BACL</name>
<dbReference type="AlphaFoldDB" id="A0A841TG30"/>
<dbReference type="EMBL" id="JACJVN010000032">
    <property type="protein sequence ID" value="MBB6677421.1"/>
    <property type="molecule type" value="Genomic_DNA"/>
</dbReference>
<comment type="caution">
    <text evidence="1">The sequence shown here is derived from an EMBL/GenBank/DDBJ whole genome shotgun (WGS) entry which is preliminary data.</text>
</comment>
<accession>A0A841TG30</accession>
<keyword evidence="2" id="KW-1185">Reference proteome</keyword>